<feature type="non-terminal residue" evidence="3">
    <location>
        <position position="97"/>
    </location>
</feature>
<feature type="chain" id="PRO_5005538560" evidence="2">
    <location>
        <begin position="21"/>
        <end position="97"/>
    </location>
</feature>
<organism evidence="3 4">
    <name type="scientific">Sphaeroforma arctica JP610</name>
    <dbReference type="NCBI Taxonomy" id="667725"/>
    <lineage>
        <taxon>Eukaryota</taxon>
        <taxon>Ichthyosporea</taxon>
        <taxon>Ichthyophonida</taxon>
        <taxon>Sphaeroforma</taxon>
    </lineage>
</organism>
<feature type="signal peptide" evidence="2">
    <location>
        <begin position="1"/>
        <end position="20"/>
    </location>
</feature>
<dbReference type="Proteomes" id="UP000054560">
    <property type="component" value="Unassembled WGS sequence"/>
</dbReference>
<proteinExistence type="predicted"/>
<evidence type="ECO:0000313" key="4">
    <source>
        <dbReference type="Proteomes" id="UP000054560"/>
    </source>
</evidence>
<feature type="region of interest" description="Disordered" evidence="1">
    <location>
        <begin position="62"/>
        <end position="97"/>
    </location>
</feature>
<evidence type="ECO:0000313" key="3">
    <source>
        <dbReference type="EMBL" id="KNC71498.1"/>
    </source>
</evidence>
<feature type="compositionally biased region" description="Acidic residues" evidence="1">
    <location>
        <begin position="39"/>
        <end position="50"/>
    </location>
</feature>
<keyword evidence="2" id="KW-0732">Signal</keyword>
<feature type="region of interest" description="Disordered" evidence="1">
    <location>
        <begin position="17"/>
        <end position="50"/>
    </location>
</feature>
<keyword evidence="4" id="KW-1185">Reference proteome</keyword>
<protein>
    <submittedName>
        <fullName evidence="3">Uncharacterized protein</fullName>
    </submittedName>
</protein>
<feature type="non-terminal residue" evidence="3">
    <location>
        <position position="1"/>
    </location>
</feature>
<dbReference type="GeneID" id="25916467"/>
<reference evidence="3 4" key="1">
    <citation type="submission" date="2011-02" db="EMBL/GenBank/DDBJ databases">
        <title>The Genome Sequence of Sphaeroforma arctica JP610.</title>
        <authorList>
            <consortium name="The Broad Institute Genome Sequencing Platform"/>
            <person name="Russ C."/>
            <person name="Cuomo C."/>
            <person name="Young S.K."/>
            <person name="Zeng Q."/>
            <person name="Gargeya S."/>
            <person name="Alvarado L."/>
            <person name="Berlin A."/>
            <person name="Chapman S.B."/>
            <person name="Chen Z."/>
            <person name="Freedman E."/>
            <person name="Gellesch M."/>
            <person name="Goldberg J."/>
            <person name="Griggs A."/>
            <person name="Gujja S."/>
            <person name="Heilman E."/>
            <person name="Heiman D."/>
            <person name="Howarth C."/>
            <person name="Mehta T."/>
            <person name="Neiman D."/>
            <person name="Pearson M."/>
            <person name="Roberts A."/>
            <person name="Saif S."/>
            <person name="Shea T."/>
            <person name="Shenoy N."/>
            <person name="Sisk P."/>
            <person name="Stolte C."/>
            <person name="Sykes S."/>
            <person name="White J."/>
            <person name="Yandava C."/>
            <person name="Burger G."/>
            <person name="Gray M.W."/>
            <person name="Holland P.W.H."/>
            <person name="King N."/>
            <person name="Lang F.B.F."/>
            <person name="Roger A.J."/>
            <person name="Ruiz-Trillo I."/>
            <person name="Haas B."/>
            <person name="Nusbaum C."/>
            <person name="Birren B."/>
        </authorList>
    </citation>
    <scope>NUCLEOTIDE SEQUENCE [LARGE SCALE GENOMIC DNA]</scope>
    <source>
        <strain evidence="3 4">JP610</strain>
    </source>
</reference>
<accession>A0A0L0F5R6</accession>
<evidence type="ECO:0000256" key="1">
    <source>
        <dbReference type="SAM" id="MobiDB-lite"/>
    </source>
</evidence>
<dbReference type="AlphaFoldDB" id="A0A0L0F5R6"/>
<sequence>AWGLVFLPLALLMKPPVAHTGANGSESHERDSQRLLDGLSDDDMDADEYDMDDEEVLVNVDAGVPIRNSRDGGRGSSTNANLTADGGVVTRISNPEK</sequence>
<dbReference type="EMBL" id="KQ248683">
    <property type="protein sequence ID" value="KNC71498.1"/>
    <property type="molecule type" value="Genomic_DNA"/>
</dbReference>
<name>A0A0L0F5R6_9EUKA</name>
<evidence type="ECO:0000256" key="2">
    <source>
        <dbReference type="SAM" id="SignalP"/>
    </source>
</evidence>
<dbReference type="RefSeq" id="XP_014145400.1">
    <property type="nucleotide sequence ID" value="XM_014289925.1"/>
</dbReference>
<gene>
    <name evidence="3" type="ORF">SARC_15963</name>
</gene>